<keyword evidence="8" id="KW-0037">Angiogenesis</keyword>
<comment type="subcellular location">
    <subcellularLocation>
        <location evidence="3">Cytoplasm</location>
        <location evidence="3">Cytosol</location>
    </subcellularLocation>
    <subcellularLocation>
        <location evidence="2">Lipid droplet</location>
    </subcellularLocation>
</comment>
<feature type="compositionally biased region" description="Basic and acidic residues" evidence="24">
    <location>
        <begin position="135"/>
        <end position="184"/>
    </location>
</feature>
<dbReference type="GO" id="GO:0006629">
    <property type="term" value="P:lipid metabolic process"/>
    <property type="evidence" value="ECO:0007669"/>
    <property type="project" value="UniProtKB-KW"/>
</dbReference>
<dbReference type="GO" id="GO:0005811">
    <property type="term" value="C:lipid droplet"/>
    <property type="evidence" value="ECO:0007669"/>
    <property type="project" value="UniProtKB-SubCell"/>
</dbReference>
<evidence type="ECO:0000259" key="26">
    <source>
        <dbReference type="PROSITE" id="PS51981"/>
    </source>
</evidence>
<dbReference type="Proteomes" id="UP001059041">
    <property type="component" value="Linkage Group LG18"/>
</dbReference>
<dbReference type="GO" id="GO:0061630">
    <property type="term" value="F:ubiquitin protein ligase activity"/>
    <property type="evidence" value="ECO:0007669"/>
    <property type="project" value="UniProtKB-EC"/>
</dbReference>
<dbReference type="FunFam" id="3.40.50.300:FF:000804">
    <property type="entry name" value="E3 ubiquitin-protein ligase RNF213"/>
    <property type="match status" value="1"/>
</dbReference>
<evidence type="ECO:0000256" key="10">
    <source>
        <dbReference type="ARBA" id="ARBA00022679"/>
    </source>
</evidence>
<dbReference type="InterPro" id="IPR017907">
    <property type="entry name" value="Znf_RING_CS"/>
</dbReference>
<dbReference type="InterPro" id="IPR046439">
    <property type="entry name" value="ZF_RZ_dom"/>
</dbReference>
<dbReference type="Pfam" id="PF00097">
    <property type="entry name" value="zf-C3HC4"/>
    <property type="match status" value="1"/>
</dbReference>
<evidence type="ECO:0000256" key="3">
    <source>
        <dbReference type="ARBA" id="ARBA00004514"/>
    </source>
</evidence>
<feature type="region of interest" description="Disordered" evidence="24">
    <location>
        <begin position="5370"/>
        <end position="5403"/>
    </location>
</feature>
<dbReference type="InterPro" id="IPR003593">
    <property type="entry name" value="AAA+_ATPase"/>
</dbReference>
<feature type="compositionally biased region" description="Basic and acidic residues" evidence="24">
    <location>
        <begin position="98"/>
        <end position="120"/>
    </location>
</feature>
<keyword evidence="16" id="KW-0862">Zinc</keyword>
<dbReference type="GO" id="GO:2000051">
    <property type="term" value="P:negative regulation of non-canonical Wnt signaling pathway"/>
    <property type="evidence" value="ECO:0007669"/>
    <property type="project" value="TreeGrafter"/>
</dbReference>
<evidence type="ECO:0000256" key="13">
    <source>
        <dbReference type="ARBA" id="ARBA00022771"/>
    </source>
</evidence>
<feature type="compositionally biased region" description="Polar residues" evidence="24">
    <location>
        <begin position="317"/>
        <end position="333"/>
    </location>
</feature>
<evidence type="ECO:0000256" key="11">
    <source>
        <dbReference type="ARBA" id="ARBA00022723"/>
    </source>
</evidence>
<keyword evidence="18" id="KW-0391">Immunity</keyword>
<feature type="compositionally biased region" description="Basic and acidic residues" evidence="24">
    <location>
        <begin position="237"/>
        <end position="309"/>
    </location>
</feature>
<evidence type="ECO:0000313" key="28">
    <source>
        <dbReference type="Proteomes" id="UP001059041"/>
    </source>
</evidence>
<dbReference type="EMBL" id="JAFHDT010000018">
    <property type="protein sequence ID" value="KAI7797035.1"/>
    <property type="molecule type" value="Genomic_DNA"/>
</dbReference>
<dbReference type="GO" id="GO:0005730">
    <property type="term" value="C:nucleolus"/>
    <property type="evidence" value="ECO:0007669"/>
    <property type="project" value="TreeGrafter"/>
</dbReference>
<dbReference type="InterPro" id="IPR018957">
    <property type="entry name" value="Znf_C3HC4_RING-type"/>
</dbReference>
<feature type="coiled-coil region" evidence="23">
    <location>
        <begin position="5812"/>
        <end position="6178"/>
    </location>
</feature>
<dbReference type="Gene3D" id="3.30.40.10">
    <property type="entry name" value="Zinc/RING finger domain, C3HC4 (zinc finger)"/>
    <property type="match status" value="1"/>
</dbReference>
<dbReference type="EC" id="2.3.2.27" evidence="6"/>
<keyword evidence="11" id="KW-0479">Metal-binding</keyword>
<dbReference type="InterPro" id="IPR013083">
    <property type="entry name" value="Znf_RING/FYVE/PHD"/>
</dbReference>
<evidence type="ECO:0000256" key="19">
    <source>
        <dbReference type="ARBA" id="ARBA00023098"/>
    </source>
</evidence>
<dbReference type="GO" id="GO:0005829">
    <property type="term" value="C:cytosol"/>
    <property type="evidence" value="ECO:0007669"/>
    <property type="project" value="UniProtKB-SubCell"/>
</dbReference>
<evidence type="ECO:0000256" key="7">
    <source>
        <dbReference type="ARBA" id="ARBA00022490"/>
    </source>
</evidence>
<evidence type="ECO:0000256" key="17">
    <source>
        <dbReference type="ARBA" id="ARBA00022840"/>
    </source>
</evidence>
<evidence type="ECO:0000256" key="18">
    <source>
        <dbReference type="ARBA" id="ARBA00022859"/>
    </source>
</evidence>
<evidence type="ECO:0000256" key="16">
    <source>
        <dbReference type="ARBA" id="ARBA00022833"/>
    </source>
</evidence>
<keyword evidence="10" id="KW-0808">Transferase</keyword>
<comment type="catalytic activity">
    <reaction evidence="1">
        <text>S-ubiquitinyl-[E2 ubiquitin-conjugating enzyme]-L-cysteine + [acceptor protein]-L-lysine = [E2 ubiquitin-conjugating enzyme]-L-cysteine + N(6)-ubiquitinyl-[acceptor protein]-L-lysine.</text>
        <dbReference type="EC" id="2.3.2.27"/>
    </reaction>
</comment>
<reference evidence="27" key="1">
    <citation type="submission" date="2021-02" db="EMBL/GenBank/DDBJ databases">
        <title>Comparative genomics reveals that relaxation of natural selection precedes convergent phenotypic evolution of cavefish.</title>
        <authorList>
            <person name="Peng Z."/>
        </authorList>
    </citation>
    <scope>NUCLEOTIDE SEQUENCE</scope>
    <source>
        <tissue evidence="27">Muscle</tissue>
    </source>
</reference>
<dbReference type="FunFam" id="3.40.50.300:FF:000491">
    <property type="entry name" value="E3 ubiquitin-protein ligase RNF213"/>
    <property type="match status" value="1"/>
</dbReference>
<keyword evidence="17" id="KW-0067">ATP-binding</keyword>
<keyword evidence="15" id="KW-0378">Hydrolase</keyword>
<feature type="compositionally biased region" description="Polar residues" evidence="24">
    <location>
        <begin position="53"/>
        <end position="95"/>
    </location>
</feature>
<evidence type="ECO:0000256" key="22">
    <source>
        <dbReference type="PROSITE-ProRule" id="PRU00175"/>
    </source>
</evidence>
<comment type="similarity">
    <text evidence="5">Belongs to the AAA ATPase family.</text>
</comment>
<proteinExistence type="inferred from homology"/>
<dbReference type="PROSITE" id="PS50089">
    <property type="entry name" value="ZF_RING_2"/>
    <property type="match status" value="1"/>
</dbReference>
<feature type="region of interest" description="Disordered" evidence="24">
    <location>
        <begin position="5146"/>
        <end position="5171"/>
    </location>
</feature>
<keyword evidence="9" id="KW-0551">Lipid droplet</keyword>
<dbReference type="SMART" id="SM00382">
    <property type="entry name" value="AAA"/>
    <property type="match status" value="2"/>
</dbReference>
<dbReference type="GO" id="GO:0008270">
    <property type="term" value="F:zinc ion binding"/>
    <property type="evidence" value="ECO:0007669"/>
    <property type="project" value="UniProtKB-KW"/>
</dbReference>
<dbReference type="SUPFAM" id="SSF57850">
    <property type="entry name" value="RING/U-box"/>
    <property type="match status" value="1"/>
</dbReference>
<feature type="region of interest" description="Disordered" evidence="24">
    <location>
        <begin position="3487"/>
        <end position="3507"/>
    </location>
</feature>
<organism evidence="27 28">
    <name type="scientific">Triplophysa rosa</name>
    <name type="common">Cave loach</name>
    <dbReference type="NCBI Taxonomy" id="992332"/>
    <lineage>
        <taxon>Eukaryota</taxon>
        <taxon>Metazoa</taxon>
        <taxon>Chordata</taxon>
        <taxon>Craniata</taxon>
        <taxon>Vertebrata</taxon>
        <taxon>Euteleostomi</taxon>
        <taxon>Actinopterygii</taxon>
        <taxon>Neopterygii</taxon>
        <taxon>Teleostei</taxon>
        <taxon>Ostariophysi</taxon>
        <taxon>Cypriniformes</taxon>
        <taxon>Nemacheilidae</taxon>
        <taxon>Triplophysa</taxon>
    </lineage>
</organism>
<dbReference type="GO" id="GO:0002376">
    <property type="term" value="P:immune system process"/>
    <property type="evidence" value="ECO:0007669"/>
    <property type="project" value="UniProtKB-KW"/>
</dbReference>
<dbReference type="PROSITE" id="PS00518">
    <property type="entry name" value="ZF_RING_1"/>
    <property type="match status" value="1"/>
</dbReference>
<feature type="compositionally biased region" description="Low complexity" evidence="24">
    <location>
        <begin position="5317"/>
        <end position="5330"/>
    </location>
</feature>
<dbReference type="SMART" id="SM00184">
    <property type="entry name" value="RING"/>
    <property type="match status" value="1"/>
</dbReference>
<keyword evidence="14" id="KW-0833">Ubl conjugation pathway</keyword>
<keyword evidence="23" id="KW-0175">Coiled coil</keyword>
<dbReference type="GO" id="GO:0006511">
    <property type="term" value="P:ubiquitin-dependent protein catabolic process"/>
    <property type="evidence" value="ECO:0007669"/>
    <property type="project" value="TreeGrafter"/>
</dbReference>
<evidence type="ECO:0000256" key="24">
    <source>
        <dbReference type="SAM" id="MobiDB-lite"/>
    </source>
</evidence>
<evidence type="ECO:0000256" key="21">
    <source>
        <dbReference type="ARBA" id="ARBA00048778"/>
    </source>
</evidence>
<evidence type="ECO:0000256" key="15">
    <source>
        <dbReference type="ARBA" id="ARBA00022801"/>
    </source>
</evidence>
<evidence type="ECO:0000313" key="27">
    <source>
        <dbReference type="EMBL" id="KAI7797035.1"/>
    </source>
</evidence>
<feature type="compositionally biased region" description="Basic and acidic residues" evidence="24">
    <location>
        <begin position="201"/>
        <end position="226"/>
    </location>
</feature>
<comment type="caution">
    <text evidence="27">The sequence shown here is derived from an EMBL/GenBank/DDBJ whole genome shotgun (WGS) entry which is preliminary data.</text>
</comment>
<sequence length="6182" mass="707021">MPKKKRSVEKGKAGAKKKGTKKRDASTSSAKVHKLKGGHTGDSGPVRPEGHVQPSTESEPHTQKSSSTMENWTQTKPVKQATQQTQTEFNENKVSTEPIEHSPEEDKMEVETQRNQVKEGDGEDENCIKKKKRKVSESIEAEEKRTKPSDGCGDKQAGDEQKETETKEKHSREDSQKDTDRKSGTEGGKSNAEAAGNQTKGSKEFSDNNESKEAIEQSPEKDKMEVESQLQRNQGNEIDRTDEKRIEKKEGKVIESRKGEEKSRNPSDGCRDKQDGNEQKDTEIKEKLSRDDSQKDTDLRSGSEGRKSYAEAAADPGNQTQGSKEQKTAANQDRTMRKHSPVRTNQPMFTFYVYAVLDKRFKFNKRYSSLLLLYGNGWIKLQIKHIKGVQHGSCLIEATFSVEESTMMRGDVIWYKYAVQHEQQIEEIAIRYVYIPPDNNVKELHLYEGFVSCSRPASLQDRIKSWFQSAKKDICEGWETSAHVLLDRVFLKWEPSNHESKKTFIQHLHQYMKGFQSSDEQLLEFPGDLAPLPVNVSVKELIYARLIKILNEESERKTLQSSAGIKSMEAALSVFQVCRDCAVNLGIKDLGMLCQIVFKNTASLGDMQTGLPFIDFTVIGLMNLCAERLISELVLLVPVFHLLRKPGAVSDPGSAVNEQRWAGLENIKYQMFRERIKDYPDKRRMVLRMLKEHLSLTKDKPYFLTSWLTMVAFEDVTEFAKLTRIVPEHVLQSLMYRMEEIEQSVQYTDDTKHKKNLETTKNVLHYLLKGLEEDKERIMESESLSFILKCCWNLHKSACSIARLVQHYNVPLLTFQLLLKVVEMKHAVISKGGEEMAQQKIQLLSQLKNMQVDFSKWRDGRLKLPVMQKSRLCYPKEIQLWNGLYGIESAIPDFSQDWKSLLDGELKRRVSQMSDFDKIVVCCLETSAKEIENSHANIQFCFKEHCQLAVKSRCQAKKEGDLLDLLFNKHMKWPVLSNIVIESAARFEEDREGWLLDPQSAISFFLSQDNWNQWNLDEAACRLIAESQSDLGCLIQSLCQGNVTLGHLKTILKYKSRFEKLYNQYKKNNKEKNISINVTELLSQRESDVKAFEEQRQHMSSLVKMLGKILDAVYVPELSSLEEEVKNDQQAISLDELVEVQAYFSKEDLDKKSTRNVLCYRDNFEVQDMAREMHEVRTSNLLLHLWQEKATEYVMLVSEPLTLNLTDVHNEIWMPCHSDFFNLGVQIANGTVCFKKVDQALDWCEDGGEGDRLKKELALLASMLVKEIPDKNWQELRFKQIQEYRCLHHAAESAEVILEIKHKLGLQGDFSAIHVLTQVRDDSFKRNTLGSLSKDLVKARQKLENVKPQHIACLKAFSDSDPLNKWVQNQIESLKDLKTFMDLATIPAGENDVDTDRIANFESAVMGYSPLLYSLPNHAGFEEFIICAQQVWDTLDKDEKLMEKLRDSCRWLDWLKGLRETFGSVEQSSLSQASAINTDGVYHVGWPVDFTGKTCLDNVFNVKVTKNGQARTYSLDELLELQNKLMLMSSKGEHGKEQVNKFTQVFEGVQRMGRILLQLRTSGNVLLRDLEAQITCNGTVQHCINISFSQLKKCVEYQGDVLEELQKLCRSLEDFHKDWCTQLSKMRSQYYALNYYTSEQMAYLCKWVNDVSNKRKPVAQQMWHLLTHVKPDCSKNDIKEAFEMAAEATEPMDQGDVAEEPKQDSDIGIESLDNLWKQFKENMSRFLSDHVDVETLGKFLSVLSSMNQMHIRRNIPHILCDGRPNFIQCPIADVISTTLSFYTESPEQPLPTTDEILMCQEETTTEEVEIFLRRCLGFQGTAYKHNKIYTLVNPGSLTYDVGVALVECFETLEKSAEPHYRLVMVCPVNQDRYVPSFFSNYKVQTGLCVSKERNEKYLKNHFRIPAELLDPRHSRVYPGKLSVWMIASERPTVGKSLYVKRLFEQFQTEFPETTCIRMRLIEPCVNIDGFVQTLSQRLAPLKEQDPVLLHIDTAAVRCGLEEFLFKLLVLGCLSDSKGNIWKRNTAHLVAIEALQRGLGPNSQTQMTNHGFLHILPTIFCRPPKEVKDLEIRRKKERQASLDPLMDKGEFRSEDIQRPYQYLRRFNRNENLDRFTYQTHSVEGDPVDCLHHLLSNCGLKDPSWAELKHFTWFLNLQLKDCENSLFCDPDFLADNLSGFKDFIVKFMIHMARDFASPSIDISDQSPSFFSQNEDEDDILSKLTIRKRWENESHPYIFFNADHLSMSFLGFHVKTNRRILNAVDPQSGKVLMGNVMSQELFSGLERQRINLCEDFDNLSREDKIQRISFVVGAKKGWEKGKFDPDPTYELTADNVMKMLAIHMRFRCDIPVIIMGETGCGKTRLVRFLCDLQKEGRDVENMKLVKVHGGTTSETIYKKVREAEEIAQNNRQKYELDTVLFFDEANTTEAIFAIKEVLCDKTVQGYPLKKNSGLKIIAACNPYRRHTTRMIERLERAGLGYRVKAEETEDRLGKVPMRQLVYRVHPLPPSMVPLVWDFGQLSDSSEHSYIRQIVQKQIRVHGLPLTYHKVITEVLAASQRYMRSRADECSFVSLRDVERSMCVLVWFFKHRDYLFPEDQQFEMEQMILKCLVLAVGVCYYPSLERKELYLAAVSEYFPHPFNSTETLEQEISSCQDFFLSNIETRKTIAKNLALKENVFLMVVCIELRIPLFLVGKPGSSKSLAKTVVADAMQRQASHCDFFKKLKEVHMVSFQCSPHSSPEGIIGTFWNCARFQKDKKLDEYVSVVVLDEIGLAEDSPRMPLKTLHPLLEDGCIDRERPLPHMKVGFVGISNWALDPAKMNRGIFVSRWDPSEKDLIETAEGICSSSKTVFLKIKDLLPKLAKGFLNICKDDSEQFFGLRDYYSLVKMIFATVKKTDQDPSDSKLAEAVLRNFSGQRDGFDPLHAFQDLFLNISEVQNPSTLKMIEQNLDHHVEEECRYLLLLTTNSAALYIVQHHIFSKENNTPPEIVFGSGFPKDQEYAQICRNVSRIKACMETGRTVILLNLLNLYESLYDALNQYYIYLGKQQYVDLGLGSHRVKCRVHKNFRLIVVEDQEKVYKRFPVPLKNRLEKHKVDRSTDMMPWQHRVLEKLRKWAEDFPRVQASTEVNFSSSDTFVGFHGDACASALLQALEKIQKQANGKANRNKAKDMHLKSENNETHQPIDEVLMIGTDSREEINEIPDEEQDGASMEVDNKVEDAENIETLGDALHLVKMNEDSKDSEATDSMESNEIMDEEEEVFETAKSFLLNSATPDAVLRLKYSEEFGNQEKDKLQRIYFHQQSHKSLRDLIESHLKKPDQDKTRFLEVTTFSSLLTGADLRNLAPALGLSTEQVHLLFLHQFDTEASFSSKIRSYLRDCGLSLRILLVQMDMEESLCKNELIASAKYCTMNEILSFKSDPSNFYTVFITKLSRIGEQCKTSGNKYIGFQGGVWLSAHIDDLRDSEDMSLDLKAFCGISISELISRTMKSDVKDSEEMHTNEPESQKESSVHLNSLSLIRSCTQKAVSLLRDTGKKTSRSMERMNILLVLLGDDPAPTGERFQKVLLGRLMTALKQKEELSLNPTDWVYRAAKNREALQEGGTLRHTLWRQLQGILSPLLARVLEVLDRDCNLGLLHGLSDGVVQFWLDIFQDQQLLDLLFSHNASVPEQEINVQCHLFVGEVERPCAAPFSWLIKTYCQSLWEESEFVRGTDQGNKARIQQFISAVSGSGLGSYIEKLSEREKVELGRRYLTDYVLMAFKVHSEEELEVFTAALLGCVSALQVEMSVAPDLSPTWILAAAQIYAPRLDTLSHALQLNTQMVEIIKDRIPLKTSPDMCEDILAVGICVEETKLLPVSSVCECQTFLQGVEQLQPCLEQVLSPSFRALCSPCCLKQLDAIKSVWQGMLLVGAFIEQVVVKLKSKDERIEAVTLKHCAQLHGLMEGSPNLRSRDNLQQIIRILNDYHNESISRELRFGVKCSVCLEDPSKPTALPCEHVFCLACVEKSIAGGPQKCPKCRTSLPDNYRPTVSRNIDSALSQHNEIRKCCNGFFLEVVSRFCLTDEEDPSEDLVELLFSLLISAQGDVYKTRELTPFLECVDQSPVVRSVLLKLLLQYSFKQVKKHIQSYLENMENKLLDKEDRTELYRLFVKCFQDSLLSSGLNGAVKVKENKSCLQESVSFLSRLARKQTPSRQDDPAEFLLSMADLRMCLESAARILPKAVGQRKGNCEDVELKLLEQVKAVCEYCDNDWYRIYLLRALDRLAGMDCLQMLINSTDYIWIFPAEILRLHRLTPAEVDRFLCCGPSYRTIRDGVGQVMHDGKTDSLREALQAMNALGPLKSVMLALAMFRQVTCHLVSPERAIDPQAQELNVLKDIIRENVSGHVRELCTALLSNQIGGPGSPLSLNAGVPAQRRPLLELLVHASAVFYSGNRLLRPLHSISSQPQNVTGAFLPTMPDDHTSDVRQWLKEKLTPYYCSNGHASFVGQCGKPMELSKCATCGVPIGGQNHIPVLGFIPVSGITDMTRTGHILGNAENRSEAPNRNLSLAQSCVLRLCLHLAMLQGAIHHQQGIRNMIQSAFHSVFEFLWQHLEKDMRVLGETLNLNMEDTAIVVHLILNRFLETNTGGNQDLSSRRSREQWESTVCNSVINPVLQDLNRMLNSAHDAIASDNRLSNSPLMKVLKRDPAKILQLPSNCPTHHSAFWSLSPLLTVESITQQIHQSQAPLLTLFINKVHCMRQLIHLPTLAALLSDLMKLLPPGSETHTYTIASLLHSISAGYQKKLLSGRVDVFMKAWNHLRTEIANDASVGLDTALCETDMTKESSGQFLSISRQGPGTCLRATIDLLSKTHNSLVAEARKLCHQEDSDYKVSLVSLCESQLALCHPERQFLPLVLANCHYTLEKGQQTASSYDYQAIERELGRRFFAGKPRIQSDTEKYLRRQHQDFSEVLTEVRAKIPQEPLRSSVLSSMRSMLRSFTDVCDAVFAVEIGLRFLGKTGGDPQALLLSYLKDSLKMDRQISSSVAEALKDNRLSQCTATWQLLTCWRSEQMLRRGQDPFQRLPKQFQDKMTSEERNQVTVFLGVTDIDILLLELHEILQLKAKNTAEESFSPHWEVAMMCDAWTFRSEVWVLKLWIAPLKWVAQGNKTDGGLGSSRGIKNLRRSNSTTQVNQQANTSLSDGHTEDFLALFNSSTDGRRKLASLSKTSKDQTTWNILDEQPRAFPVPSSSHSTCSMDSPTGLKKREAGVFLAANFTANNRSNKAAVGNSVTTILHNNHSEKPLTPKSSNQKPSFNNIIKATVNDDGSADVAGSLTKSQKNFSASSGSNNNSPRSPGQPRRREVTEEEAERFIQQVNHAAVTIQRWFRRHANRKRANENALKQVLASEKKERGKRADEKTSESIKKKEDDRKRIREEKARLARLTAIQELQQKRAQRAAEVHQIAEEELEALRQGKTGRKTLSKSSPTSPIDIKTKNTDSNVNVVSDLEDVTNLRAVSPVGSLCRSSQCSQEILQRSVSMEDQRQGVPSSRAQSKTTLNDLLDTLKLLEEEPERLSDPKSCRKDKYSWIDEDGDSNSLTTDNVERHRQLSQAPVLPDGGALLSEAKLQSIMSFLDEMEKSEQERPRSVTSGSHREVVLSEEDLAVVEQASATAAEVTGSMMRLKLELEEKKRTINMLQTALAQQRELTIRHVKETEKELNHNFQQHKQQYEATIQRHLTFIDQLIDDKKALSERCEEVVGELKQVDQKYTKKIAQMQEQHELVWQILGPMCEEIKKLKELMSATEKIRREKWIDEKTKKIKEITVKGLEPEIQKLISKHKQELKKLKALHEADLLQADERAAQRYVRQTEELRQQLERERDEQCQRERELAKQRFEKQLQEEENVLQQQRRRLYKEVSEEKERLAQLAARQRAELEDLRKQLEDNSSLAGKALREELEKSREEQERRHQVEIKALKERLEIEKQTWEENYMKKEEAWLLSRERELKEEVRRGRDKEIELAIQRLEEETRAAREECERASDNRIKRVREKYEAELRDLERSERAALQKQQEMREKGSEMEAELLRLQSLLRQKEQEISDLSQARDKLSEERRSLAEVIRQEFAERLVETEEENKRMKIEVSEAKARLRLEVERVSREKEEELAEVHQRVKSAILKKEETVNNLRKQHEAALKRADHLEALLEQQRKQLLGK</sequence>
<dbReference type="PANTHER" id="PTHR22605:SF21">
    <property type="entry name" value="E3 UBIQUITIN-PROTEIN LIGASE RNF213-BETA"/>
    <property type="match status" value="1"/>
</dbReference>
<keyword evidence="7" id="KW-0963">Cytoplasm</keyword>
<dbReference type="GO" id="GO:0002040">
    <property type="term" value="P:sprouting angiogenesis"/>
    <property type="evidence" value="ECO:0007669"/>
    <property type="project" value="TreeGrafter"/>
</dbReference>
<evidence type="ECO:0000256" key="23">
    <source>
        <dbReference type="SAM" id="Coils"/>
    </source>
</evidence>
<gene>
    <name evidence="27" type="ORF">IRJ41_011570</name>
</gene>
<dbReference type="PANTHER" id="PTHR22605">
    <property type="entry name" value="RZ-TYPE DOMAIN-CONTAINING PROTEIN"/>
    <property type="match status" value="1"/>
</dbReference>
<keyword evidence="13 22" id="KW-0863">Zinc-finger</keyword>
<feature type="coiled-coil region" evidence="23">
    <location>
        <begin position="5652"/>
        <end position="5740"/>
    </location>
</feature>
<protein>
    <recommendedName>
        <fullName evidence="6">RING-type E3 ubiquitin transferase</fullName>
        <ecNumber evidence="6">2.3.2.27</ecNumber>
    </recommendedName>
</protein>
<feature type="compositionally biased region" description="Basic and acidic residues" evidence="24">
    <location>
        <begin position="3487"/>
        <end position="3506"/>
    </location>
</feature>
<keyword evidence="19" id="KW-0443">Lipid metabolism</keyword>
<evidence type="ECO:0000256" key="9">
    <source>
        <dbReference type="ARBA" id="ARBA00022677"/>
    </source>
</evidence>
<evidence type="ECO:0000259" key="25">
    <source>
        <dbReference type="PROSITE" id="PS50089"/>
    </source>
</evidence>
<feature type="domain" description="RING-type" evidence="25">
    <location>
        <begin position="3975"/>
        <end position="4014"/>
    </location>
</feature>
<dbReference type="SUPFAM" id="SSF52540">
    <property type="entry name" value="P-loop containing nucleoside triphosphate hydrolases"/>
    <property type="match status" value="2"/>
</dbReference>
<keyword evidence="20" id="KW-0511">Multifunctional enzyme</keyword>
<keyword evidence="28" id="KW-1185">Reference proteome</keyword>
<dbReference type="GO" id="GO:0005524">
    <property type="term" value="F:ATP binding"/>
    <property type="evidence" value="ECO:0007669"/>
    <property type="project" value="UniProtKB-KW"/>
</dbReference>
<dbReference type="InterPro" id="IPR027417">
    <property type="entry name" value="P-loop_NTPase"/>
</dbReference>
<feature type="region of interest" description="Disordered" evidence="24">
    <location>
        <begin position="1"/>
        <end position="342"/>
    </location>
</feature>
<evidence type="ECO:0000256" key="1">
    <source>
        <dbReference type="ARBA" id="ARBA00000900"/>
    </source>
</evidence>
<dbReference type="GO" id="GO:0016020">
    <property type="term" value="C:membrane"/>
    <property type="evidence" value="ECO:0007669"/>
    <property type="project" value="TreeGrafter"/>
</dbReference>
<dbReference type="InterPro" id="IPR031248">
    <property type="entry name" value="RNF213"/>
</dbReference>
<comment type="catalytic activity">
    <reaction evidence="21">
        <text>ATP + H2O = ADP + phosphate + H(+)</text>
        <dbReference type="Rhea" id="RHEA:13065"/>
        <dbReference type="ChEBI" id="CHEBI:15377"/>
        <dbReference type="ChEBI" id="CHEBI:15378"/>
        <dbReference type="ChEBI" id="CHEBI:30616"/>
        <dbReference type="ChEBI" id="CHEBI:43474"/>
        <dbReference type="ChEBI" id="CHEBI:456216"/>
    </reaction>
    <physiologicalReaction direction="left-to-right" evidence="21">
        <dbReference type="Rhea" id="RHEA:13066"/>
    </physiologicalReaction>
</comment>
<evidence type="ECO:0000256" key="8">
    <source>
        <dbReference type="ARBA" id="ARBA00022657"/>
    </source>
</evidence>
<evidence type="ECO:0000256" key="5">
    <source>
        <dbReference type="ARBA" id="ARBA00006914"/>
    </source>
</evidence>
<comment type="pathway">
    <text evidence="4">Protein modification; protein ubiquitination.</text>
</comment>
<dbReference type="PROSITE" id="PS51981">
    <property type="entry name" value="ZF_RZ"/>
    <property type="match status" value="1"/>
</dbReference>
<feature type="region of interest" description="Disordered" evidence="24">
    <location>
        <begin position="5448"/>
        <end position="5468"/>
    </location>
</feature>
<accession>A0A9W7TEA4</accession>
<feature type="compositionally biased region" description="Polar residues" evidence="24">
    <location>
        <begin position="5157"/>
        <end position="5171"/>
    </location>
</feature>
<dbReference type="Pfam" id="PF20173">
    <property type="entry name" value="ZnF_RZ-type"/>
    <property type="match status" value="1"/>
</dbReference>
<dbReference type="PROSITE" id="PS50096">
    <property type="entry name" value="IQ"/>
    <property type="match status" value="1"/>
</dbReference>
<keyword evidence="12" id="KW-0547">Nucleotide-binding</keyword>
<evidence type="ECO:0000256" key="14">
    <source>
        <dbReference type="ARBA" id="ARBA00022786"/>
    </source>
</evidence>
<evidence type="ECO:0000256" key="4">
    <source>
        <dbReference type="ARBA" id="ARBA00004906"/>
    </source>
</evidence>
<dbReference type="InterPro" id="IPR001841">
    <property type="entry name" value="Znf_RING"/>
</dbReference>
<evidence type="ECO:0000256" key="20">
    <source>
        <dbReference type="ARBA" id="ARBA00023268"/>
    </source>
</evidence>
<dbReference type="Gene3D" id="3.40.50.300">
    <property type="entry name" value="P-loop containing nucleotide triphosphate hydrolases"/>
    <property type="match status" value="2"/>
</dbReference>
<name>A0A9W7TEA4_TRIRA</name>
<evidence type="ECO:0000256" key="12">
    <source>
        <dbReference type="ARBA" id="ARBA00022741"/>
    </source>
</evidence>
<dbReference type="GO" id="GO:0016887">
    <property type="term" value="F:ATP hydrolysis activity"/>
    <property type="evidence" value="ECO:0007669"/>
    <property type="project" value="InterPro"/>
</dbReference>
<evidence type="ECO:0000256" key="6">
    <source>
        <dbReference type="ARBA" id="ARBA00012483"/>
    </source>
</evidence>
<feature type="compositionally biased region" description="Basic residues" evidence="24">
    <location>
        <begin position="1"/>
        <end position="21"/>
    </location>
</feature>
<feature type="domain" description="RZ-type" evidence="26">
    <location>
        <begin position="4451"/>
        <end position="4522"/>
    </location>
</feature>
<feature type="region of interest" description="Disordered" evidence="24">
    <location>
        <begin position="5311"/>
        <end position="5341"/>
    </location>
</feature>
<evidence type="ECO:0000256" key="2">
    <source>
        <dbReference type="ARBA" id="ARBA00004502"/>
    </source>
</evidence>
<feature type="compositionally biased region" description="Basic and acidic residues" evidence="24">
    <location>
        <begin position="5379"/>
        <end position="5403"/>
    </location>
</feature>